<dbReference type="Pfam" id="PF08394">
    <property type="entry name" value="Arc_trans_TRASH"/>
    <property type="match status" value="1"/>
</dbReference>
<evidence type="ECO:0000313" key="5">
    <source>
        <dbReference type="Proteomes" id="UP000050515"/>
    </source>
</evidence>
<protein>
    <recommendedName>
        <fullName evidence="1">TRASH domain-containing protein</fullName>
    </recommendedName>
</protein>
<dbReference type="Gene3D" id="1.10.10.10">
    <property type="entry name" value="Winged helix-like DNA-binding domain superfamily/Winged helix DNA-binding domain"/>
    <property type="match status" value="1"/>
</dbReference>
<proteinExistence type="predicted"/>
<dbReference type="AlphaFoldDB" id="A0A0P9CJZ8"/>
<dbReference type="Proteomes" id="UP000050515">
    <property type="component" value="Unassembled WGS sequence"/>
</dbReference>
<evidence type="ECO:0000313" key="4">
    <source>
        <dbReference type="Proteomes" id="UP000050320"/>
    </source>
</evidence>
<dbReference type="OrthoDB" id="33200at2157"/>
<evidence type="ECO:0000259" key="1">
    <source>
        <dbReference type="SMART" id="SM00746"/>
    </source>
</evidence>
<keyword evidence="4" id="KW-1185">Reference proteome</keyword>
<dbReference type="InterPro" id="IPR036390">
    <property type="entry name" value="WH_DNA-bd_sf"/>
</dbReference>
<reference evidence="2 5" key="1">
    <citation type="submission" date="2015-09" db="EMBL/GenBank/DDBJ databases">
        <title>Draft genome sequence of Acidiplasma aeolicum DSM 18409.</title>
        <authorList>
            <person name="Hemp J."/>
        </authorList>
    </citation>
    <scope>NUCLEOTIDE SEQUENCE [LARGE SCALE GENOMIC DNA]</scope>
    <source>
        <strain evidence="2 5">V</strain>
    </source>
</reference>
<dbReference type="EMBL" id="LKBG01000111">
    <property type="protein sequence ID" value="KQB35567.1"/>
    <property type="molecule type" value="Genomic_DNA"/>
</dbReference>
<name>A0A0P9CJZ8_9ARCH</name>
<gene>
    <name evidence="3" type="ORF">AOG54_00370</name>
    <name evidence="2" type="ORF">SE19_07485</name>
</gene>
<dbReference type="PATRIC" id="fig|507754.4.peg.1383"/>
<dbReference type="EMBL" id="LJCQ01000330">
    <property type="protein sequence ID" value="KPV45990.1"/>
    <property type="molecule type" value="Genomic_DNA"/>
</dbReference>
<sequence>MESKNLTINESRILRELIKNSRQNISEISRNLNLSRNTVALIIKKLENSVIESYTVNIKQNTESNYIIAIVKSLDGIKKELLTEYFELTNGKYMVISSDSNFLNNLNYDEIHIARHRERGSENFNIDLYCDFCGGKIVSVPKTYEINRKKYYFCCDTCKSTFIKRQNALEKY</sequence>
<dbReference type="InterPro" id="IPR011017">
    <property type="entry name" value="TRASH_dom"/>
</dbReference>
<dbReference type="SMART" id="SM00746">
    <property type="entry name" value="TRASH"/>
    <property type="match status" value="1"/>
</dbReference>
<dbReference type="InterPro" id="IPR036388">
    <property type="entry name" value="WH-like_DNA-bd_sf"/>
</dbReference>
<evidence type="ECO:0000313" key="2">
    <source>
        <dbReference type="EMBL" id="KPV45990.1"/>
    </source>
</evidence>
<dbReference type="SUPFAM" id="SSF46785">
    <property type="entry name" value="Winged helix' DNA-binding domain"/>
    <property type="match status" value="1"/>
</dbReference>
<dbReference type="Pfam" id="PF13412">
    <property type="entry name" value="HTH_24"/>
    <property type="match status" value="1"/>
</dbReference>
<dbReference type="InterPro" id="IPR013603">
    <property type="entry name" value="TRASH_TR_C_prok"/>
</dbReference>
<reference evidence="3 4" key="2">
    <citation type="submission" date="2015-09" db="EMBL/GenBank/DDBJ databases">
        <title>Heavy metals and arsenic resistance mechanisms in polyextremophilic archaea of the family Ferroplasmaceae.</title>
        <authorList>
            <person name="Bulaev A.G."/>
            <person name="Kanygina A.V."/>
        </authorList>
    </citation>
    <scope>NUCLEOTIDE SEQUENCE [LARGE SCALE GENOMIC DNA]</scope>
    <source>
        <strain evidence="3 4">VT</strain>
    </source>
</reference>
<dbReference type="Proteomes" id="UP000050320">
    <property type="component" value="Unassembled WGS sequence"/>
</dbReference>
<evidence type="ECO:0000313" key="3">
    <source>
        <dbReference type="EMBL" id="KQB35567.1"/>
    </source>
</evidence>
<accession>A0A0P9CJZ8</accession>
<organism evidence="2 5">
    <name type="scientific">Acidiplasma aeolicum</name>
    <dbReference type="NCBI Taxonomy" id="507754"/>
    <lineage>
        <taxon>Archaea</taxon>
        <taxon>Methanobacteriati</taxon>
        <taxon>Thermoplasmatota</taxon>
        <taxon>Thermoplasmata</taxon>
        <taxon>Thermoplasmatales</taxon>
        <taxon>Ferroplasmaceae</taxon>
        <taxon>Acidiplasma</taxon>
    </lineage>
</organism>
<comment type="caution">
    <text evidence="2">The sequence shown here is derived from an EMBL/GenBank/DDBJ whole genome shotgun (WGS) entry which is preliminary data.</text>
</comment>
<feature type="domain" description="TRASH" evidence="1">
    <location>
        <begin position="130"/>
        <end position="166"/>
    </location>
</feature>
<dbReference type="RefSeq" id="WP_054964434.1">
    <property type="nucleotide sequence ID" value="NZ_LJCQ01000330.1"/>
</dbReference>